<dbReference type="NCBIfam" id="TIGR01088">
    <property type="entry name" value="aroQ"/>
    <property type="match status" value="1"/>
</dbReference>
<keyword evidence="8" id="KW-0057">Aromatic amino acid biosynthesis</keyword>
<dbReference type="NCBIfam" id="NF003805">
    <property type="entry name" value="PRK05395.1-2"/>
    <property type="match status" value="1"/>
</dbReference>
<dbReference type="Pfam" id="PF01220">
    <property type="entry name" value="DHquinase_II"/>
    <property type="match status" value="1"/>
</dbReference>
<evidence type="ECO:0000313" key="12">
    <source>
        <dbReference type="EMBL" id="ETR65625.1"/>
    </source>
</evidence>
<comment type="caution">
    <text evidence="12">The sequence shown here is derived from an EMBL/GenBank/DDBJ whole genome shotgun (WGS) entry which is preliminary data.</text>
</comment>
<reference evidence="13" key="1">
    <citation type="submission" date="2012-11" db="EMBL/GenBank/DDBJ databases">
        <authorList>
            <person name="Lucero-Rivera Y.E."/>
            <person name="Tovar-Ramirez D."/>
        </authorList>
    </citation>
    <scope>NUCLEOTIDE SEQUENCE [LARGE SCALE GENOMIC DNA]</scope>
    <source>
        <strain evidence="13">Araruama</strain>
    </source>
</reference>
<dbReference type="GO" id="GO:0008652">
    <property type="term" value="P:amino acid biosynthetic process"/>
    <property type="evidence" value="ECO:0007669"/>
    <property type="project" value="UniProtKB-KW"/>
</dbReference>
<feature type="binding site" evidence="8 10">
    <location>
        <position position="113"/>
    </location>
    <ligand>
        <name>substrate</name>
    </ligand>
</feature>
<comment type="subunit">
    <text evidence="5 8">Homododecamer.</text>
</comment>
<dbReference type="InterPro" id="IPR036441">
    <property type="entry name" value="DHquinase_II_sf"/>
</dbReference>
<dbReference type="GO" id="GO:0009423">
    <property type="term" value="P:chorismate biosynthetic process"/>
    <property type="evidence" value="ECO:0007669"/>
    <property type="project" value="UniProtKB-UniRule"/>
</dbReference>
<dbReference type="InterPro" id="IPR001874">
    <property type="entry name" value="DHquinase_II"/>
</dbReference>
<evidence type="ECO:0000256" key="4">
    <source>
        <dbReference type="ARBA" id="ARBA00011037"/>
    </source>
</evidence>
<dbReference type="NCBIfam" id="NF003807">
    <property type="entry name" value="PRK05395.1-4"/>
    <property type="match status" value="1"/>
</dbReference>
<evidence type="ECO:0000256" key="7">
    <source>
        <dbReference type="ARBA" id="ARBA00023239"/>
    </source>
</evidence>
<feature type="binding site" evidence="8 10">
    <location>
        <begin position="103"/>
        <end position="104"/>
    </location>
    <ligand>
        <name>substrate</name>
    </ligand>
</feature>
<feature type="active site" description="Proton donor" evidence="8 9">
    <location>
        <position position="102"/>
    </location>
</feature>
<dbReference type="NCBIfam" id="NF003806">
    <property type="entry name" value="PRK05395.1-3"/>
    <property type="match status" value="1"/>
</dbReference>
<dbReference type="Gene3D" id="3.40.50.9100">
    <property type="entry name" value="Dehydroquinase, class II"/>
    <property type="match status" value="1"/>
</dbReference>
<keyword evidence="7 8" id="KW-0456">Lyase</keyword>
<dbReference type="AlphaFoldDB" id="A0A1V1NSS1"/>
<evidence type="ECO:0000313" key="13">
    <source>
        <dbReference type="Proteomes" id="UP000189670"/>
    </source>
</evidence>
<dbReference type="HAMAP" id="MF_00169">
    <property type="entry name" value="AroQ"/>
    <property type="match status" value="1"/>
</dbReference>
<dbReference type="GO" id="GO:0019631">
    <property type="term" value="P:quinate catabolic process"/>
    <property type="evidence" value="ECO:0007669"/>
    <property type="project" value="TreeGrafter"/>
</dbReference>
<organism evidence="12 13">
    <name type="scientific">Candidatus Magnetoglobus multicellularis str. Araruama</name>
    <dbReference type="NCBI Taxonomy" id="890399"/>
    <lineage>
        <taxon>Bacteria</taxon>
        <taxon>Pseudomonadati</taxon>
        <taxon>Thermodesulfobacteriota</taxon>
        <taxon>Desulfobacteria</taxon>
        <taxon>Desulfobacterales</taxon>
        <taxon>Desulfobacteraceae</taxon>
        <taxon>Candidatus Magnetoglobus</taxon>
    </lineage>
</organism>
<feature type="site" description="Transition state stabilizer" evidence="8 11">
    <location>
        <position position="19"/>
    </location>
</feature>
<keyword evidence="8" id="KW-0028">Amino-acid biosynthesis</keyword>
<evidence type="ECO:0000256" key="6">
    <source>
        <dbReference type="ARBA" id="ARBA00012060"/>
    </source>
</evidence>
<feature type="binding site" evidence="8 10">
    <location>
        <position position="76"/>
    </location>
    <ligand>
        <name>substrate</name>
    </ligand>
</feature>
<feature type="binding site" evidence="8 10">
    <location>
        <position position="89"/>
    </location>
    <ligand>
        <name>substrate</name>
    </ligand>
</feature>
<protein>
    <recommendedName>
        <fullName evidence="6 8">3-dehydroquinate dehydratase</fullName>
        <shortName evidence="8">3-dehydroquinase</shortName>
        <ecNumber evidence="6 8">4.2.1.10</ecNumber>
    </recommendedName>
    <alternativeName>
        <fullName evidence="8">Type II DHQase</fullName>
    </alternativeName>
</protein>
<gene>
    <name evidence="8" type="primary">aroQ</name>
    <name evidence="12" type="ORF">OMM_13961</name>
</gene>
<dbReference type="EMBL" id="ATBP01002642">
    <property type="protein sequence ID" value="ETR65625.1"/>
    <property type="molecule type" value="Genomic_DNA"/>
</dbReference>
<accession>A0A1V1NSS1</accession>
<comment type="function">
    <text evidence="2 8">Catalyzes a trans-dehydration via an enolate intermediate.</text>
</comment>
<evidence type="ECO:0000256" key="10">
    <source>
        <dbReference type="PIRSR" id="PIRSR001399-2"/>
    </source>
</evidence>
<name>A0A1V1NSS1_9BACT</name>
<feature type="active site" description="Proton acceptor" evidence="8 9">
    <location>
        <position position="24"/>
    </location>
</feature>
<dbReference type="EC" id="4.2.1.10" evidence="6 8"/>
<comment type="pathway">
    <text evidence="3 8">Metabolic intermediate biosynthesis; chorismate biosynthesis; chorismate from D-erythrose 4-phosphate and phosphoenolpyruvate: step 3/7.</text>
</comment>
<feature type="binding site" evidence="8 10">
    <location>
        <position position="82"/>
    </location>
    <ligand>
        <name>substrate</name>
    </ligand>
</feature>
<evidence type="ECO:0000256" key="8">
    <source>
        <dbReference type="HAMAP-Rule" id="MF_00169"/>
    </source>
</evidence>
<dbReference type="PROSITE" id="PS01029">
    <property type="entry name" value="DEHYDROQUINASE_II"/>
    <property type="match status" value="1"/>
</dbReference>
<dbReference type="SUPFAM" id="SSF52304">
    <property type="entry name" value="Type II 3-dehydroquinate dehydratase"/>
    <property type="match status" value="1"/>
</dbReference>
<dbReference type="InterPro" id="IPR018509">
    <property type="entry name" value="DHquinase_II_CS"/>
</dbReference>
<proteinExistence type="inferred from homology"/>
<sequence length="147" mass="16148">MLAKFLVLNGPNLNWLGKREPGIYGAKSLTEINTILKDYATAKGVELDFFQSNHEGALIDQLQAADQASYQGVLFNPGAFTHYSYALRDAISAITLPVIEVHLSNIHSREEFRHKSVIAASCVGQIAGFGYQSYLLAIEAFLNMGLK</sequence>
<dbReference type="PANTHER" id="PTHR21272:SF3">
    <property type="entry name" value="CATABOLIC 3-DEHYDROQUINASE"/>
    <property type="match status" value="1"/>
</dbReference>
<dbReference type="PIRSF" id="PIRSF001399">
    <property type="entry name" value="DHquinase_II"/>
    <property type="match status" value="1"/>
</dbReference>
<dbReference type="Proteomes" id="UP000189670">
    <property type="component" value="Unassembled WGS sequence"/>
</dbReference>
<dbReference type="GO" id="GO:0009073">
    <property type="term" value="P:aromatic amino acid family biosynthetic process"/>
    <property type="evidence" value="ECO:0007669"/>
    <property type="project" value="UniProtKB-KW"/>
</dbReference>
<comment type="catalytic activity">
    <reaction evidence="1 8">
        <text>3-dehydroquinate = 3-dehydroshikimate + H2O</text>
        <dbReference type="Rhea" id="RHEA:21096"/>
        <dbReference type="ChEBI" id="CHEBI:15377"/>
        <dbReference type="ChEBI" id="CHEBI:16630"/>
        <dbReference type="ChEBI" id="CHEBI:32364"/>
        <dbReference type="EC" id="4.2.1.10"/>
    </reaction>
</comment>
<dbReference type="UniPathway" id="UPA00053">
    <property type="reaction ID" value="UER00086"/>
</dbReference>
<dbReference type="PANTHER" id="PTHR21272">
    <property type="entry name" value="CATABOLIC 3-DEHYDROQUINASE"/>
    <property type="match status" value="1"/>
</dbReference>
<comment type="similarity">
    <text evidence="4 8">Belongs to the type-II 3-dehydroquinase family.</text>
</comment>
<evidence type="ECO:0000256" key="3">
    <source>
        <dbReference type="ARBA" id="ARBA00004902"/>
    </source>
</evidence>
<evidence type="ECO:0000256" key="5">
    <source>
        <dbReference type="ARBA" id="ARBA00011193"/>
    </source>
</evidence>
<evidence type="ECO:0000256" key="9">
    <source>
        <dbReference type="PIRSR" id="PIRSR001399-1"/>
    </source>
</evidence>
<evidence type="ECO:0000256" key="11">
    <source>
        <dbReference type="PIRSR" id="PIRSR001399-3"/>
    </source>
</evidence>
<evidence type="ECO:0000256" key="2">
    <source>
        <dbReference type="ARBA" id="ARBA00003924"/>
    </source>
</evidence>
<dbReference type="GO" id="GO:0003855">
    <property type="term" value="F:3-dehydroquinate dehydratase activity"/>
    <property type="evidence" value="ECO:0007669"/>
    <property type="project" value="UniProtKB-UniRule"/>
</dbReference>
<dbReference type="CDD" id="cd00466">
    <property type="entry name" value="DHQase_II"/>
    <property type="match status" value="1"/>
</dbReference>
<evidence type="ECO:0000256" key="1">
    <source>
        <dbReference type="ARBA" id="ARBA00001864"/>
    </source>
</evidence>